<organism evidence="2 3">
    <name type="scientific">Dyadobacter sediminis</name>
    <dbReference type="NCBI Taxonomy" id="1493691"/>
    <lineage>
        <taxon>Bacteria</taxon>
        <taxon>Pseudomonadati</taxon>
        <taxon>Bacteroidota</taxon>
        <taxon>Cytophagia</taxon>
        <taxon>Cytophagales</taxon>
        <taxon>Spirosomataceae</taxon>
        <taxon>Dyadobacter</taxon>
    </lineage>
</organism>
<evidence type="ECO:0000256" key="1">
    <source>
        <dbReference type="SAM" id="Phobius"/>
    </source>
</evidence>
<feature type="transmembrane region" description="Helical" evidence="1">
    <location>
        <begin position="161"/>
        <end position="183"/>
    </location>
</feature>
<feature type="transmembrane region" description="Helical" evidence="1">
    <location>
        <begin position="75"/>
        <end position="95"/>
    </location>
</feature>
<dbReference type="OrthoDB" id="973593at2"/>
<feature type="transmembrane region" description="Helical" evidence="1">
    <location>
        <begin position="230"/>
        <end position="250"/>
    </location>
</feature>
<dbReference type="InterPro" id="IPR011990">
    <property type="entry name" value="TPR-like_helical_dom_sf"/>
</dbReference>
<feature type="transmembrane region" description="Helical" evidence="1">
    <location>
        <begin position="256"/>
        <end position="278"/>
    </location>
</feature>
<dbReference type="Pfam" id="PF13181">
    <property type="entry name" value="TPR_8"/>
    <property type="match status" value="1"/>
</dbReference>
<dbReference type="Gene3D" id="1.25.40.10">
    <property type="entry name" value="Tetratricopeptide repeat domain"/>
    <property type="match status" value="2"/>
</dbReference>
<feature type="transmembrane region" description="Helical" evidence="1">
    <location>
        <begin position="102"/>
        <end position="120"/>
    </location>
</feature>
<dbReference type="InterPro" id="IPR019734">
    <property type="entry name" value="TPR_rpt"/>
</dbReference>
<dbReference type="AlphaFoldDB" id="A0A5R9KRE7"/>
<gene>
    <name evidence="2" type="ORF">FEM55_00055</name>
</gene>
<proteinExistence type="predicted"/>
<keyword evidence="1" id="KW-0472">Membrane</keyword>
<dbReference type="Proteomes" id="UP000309788">
    <property type="component" value="Unassembled WGS sequence"/>
</dbReference>
<sequence length="871" mass="96831">MTAVAFAVLLLSLLFFIIKSIDPLANVIRWNVLSELSEIPSVVDVFQLGQWKYGVAVPSHLVTESFIASVMETDFLVVQLFWVFALSGLSLVLASLTTMPRFWYLAGMIVFILLLSFSQLEILNVFGEGNRSMFLLAVVLYGGLGYYFHAFRPDLGIAVRISGMLAVSVVFALIVMFGAKTAFPAFTAASYSFPLWLLLTVLFLLVSATEIIAALVWLSTSASPGKGKAGLINFIVISVLYLLLLLLMYLKNTKVIDWNLTLISPVYLALFAAVAGLWGFRRRADATAGTLPFRSTGFWLYTGLFIISAAFAAFAAGTANDPVLEVLEDVVVQGQLAMSTVFLFYVLINFYPLFQQNLAVYKVLYKPLRFGLTQTRLFGFAGVIILFSIQKLLPFNQAITGYFNGLGDLYSNTGEFVLAEQYYKLALQQEFQNHKSNYALASLALKQGDENASAFYFRQALLKNPSPQAYAGLSGILVQENLFFDAVHSLKEGINRFPENGELLNNLGMLYSRTNVADSAYFYLDKAAENTSRPEIPATNLLAILAKSTDSGLLDSLAAKSEKHSYLSWQANWLAIQNLRQQFVKEEFNKEAVPADSMLSVSAFAYLLNYTTNQAKLDSMPAILLPKLAAKNPVLSEDLTFASLYSEFYSRSKLKALETLTAWTEEEGEKSQLYNKVLGHWLLQLGLYDKAIEFLSQVEGTEGTIGMAIANALSDKKEVAVVLLDKLQEKSPDNAIGQLKQTLFSDAKPRSGSDSLVQVISKSPSEKNFDNAVKNNPFDAGIVSAASEYFRGKKQISKAYKIILDALRYNEYAPRLWEQYAFLSLEQGLLGQANEGEIKVKQWASAADYQQFMNRYQPMRALIEKQRAEFQ</sequence>
<feature type="transmembrane region" description="Helical" evidence="1">
    <location>
        <begin position="195"/>
        <end position="218"/>
    </location>
</feature>
<dbReference type="SMART" id="SM00028">
    <property type="entry name" value="TPR"/>
    <property type="match status" value="3"/>
</dbReference>
<accession>A0A5R9KRE7</accession>
<keyword evidence="1" id="KW-1133">Transmembrane helix</keyword>
<evidence type="ECO:0000313" key="3">
    <source>
        <dbReference type="Proteomes" id="UP000309788"/>
    </source>
</evidence>
<keyword evidence="3" id="KW-1185">Reference proteome</keyword>
<comment type="caution">
    <text evidence="2">The sequence shown here is derived from an EMBL/GenBank/DDBJ whole genome shotgun (WGS) entry which is preliminary data.</text>
</comment>
<reference evidence="2 3" key="1">
    <citation type="submission" date="2019-05" db="EMBL/GenBank/DDBJ databases">
        <authorList>
            <person name="Qu J.-H."/>
        </authorList>
    </citation>
    <scope>NUCLEOTIDE SEQUENCE [LARGE SCALE GENOMIC DNA]</scope>
    <source>
        <strain evidence="2 3">Z12</strain>
    </source>
</reference>
<feature type="transmembrane region" description="Helical" evidence="1">
    <location>
        <begin position="298"/>
        <end position="316"/>
    </location>
</feature>
<keyword evidence="1" id="KW-0812">Transmembrane</keyword>
<protein>
    <submittedName>
        <fullName evidence="2">Uncharacterized protein</fullName>
    </submittedName>
</protein>
<dbReference type="SUPFAM" id="SSF48452">
    <property type="entry name" value="TPR-like"/>
    <property type="match status" value="2"/>
</dbReference>
<name>A0A5R9KRE7_9BACT</name>
<feature type="transmembrane region" description="Helical" evidence="1">
    <location>
        <begin position="132"/>
        <end position="149"/>
    </location>
</feature>
<dbReference type="EMBL" id="VCEI01000001">
    <property type="protein sequence ID" value="TLU98709.1"/>
    <property type="molecule type" value="Genomic_DNA"/>
</dbReference>
<evidence type="ECO:0000313" key="2">
    <source>
        <dbReference type="EMBL" id="TLU98709.1"/>
    </source>
</evidence>
<feature type="transmembrane region" description="Helical" evidence="1">
    <location>
        <begin position="336"/>
        <end position="354"/>
    </location>
</feature>
<feature type="transmembrane region" description="Helical" evidence="1">
    <location>
        <begin position="375"/>
        <end position="393"/>
    </location>
</feature>